<gene>
    <name evidence="2" type="ORF">EAG_02770</name>
</gene>
<proteinExistence type="predicted"/>
<reference evidence="2 3" key="1">
    <citation type="journal article" date="2010" name="Science">
        <title>Genomic comparison of the ants Camponotus floridanus and Harpegnathos saltator.</title>
        <authorList>
            <person name="Bonasio R."/>
            <person name="Zhang G."/>
            <person name="Ye C."/>
            <person name="Mutti N.S."/>
            <person name="Fang X."/>
            <person name="Qin N."/>
            <person name="Donahue G."/>
            <person name="Yang P."/>
            <person name="Li Q."/>
            <person name="Li C."/>
            <person name="Zhang P."/>
            <person name="Huang Z."/>
            <person name="Berger S.L."/>
            <person name="Reinberg D."/>
            <person name="Wang J."/>
            <person name="Liebig J."/>
        </authorList>
    </citation>
    <scope>NUCLEOTIDE SEQUENCE [LARGE SCALE GENOMIC DNA]</scope>
    <source>
        <strain evidence="3">C129</strain>
    </source>
</reference>
<name>E2ANH8_CAMFO</name>
<keyword evidence="3" id="KW-1185">Reference proteome</keyword>
<evidence type="ECO:0008006" key="4">
    <source>
        <dbReference type="Google" id="ProtNLM"/>
    </source>
</evidence>
<dbReference type="OMA" id="GEDRNTH"/>
<dbReference type="GO" id="GO:0008270">
    <property type="term" value="F:zinc ion binding"/>
    <property type="evidence" value="ECO:0007669"/>
    <property type="project" value="InterPro"/>
</dbReference>
<feature type="region of interest" description="Disordered" evidence="1">
    <location>
        <begin position="1"/>
        <end position="32"/>
    </location>
</feature>
<sequence>QRTNPAKPRKIRPPKTAAVLLSTDPSGGGEKPAALGEAIAGVRSSIKLTEFGIASLKPKKAAGGGLLFEVPGPDSGPKADKLAEALRPLLEPKGVRVSRPVKLAELRVAGLDDSITPTEVQQAIAAAGGCSVGEVKVGKINLSPAGRLGSVWARCPAAAAKKVVDAGHLPIGWIRARVEALEPRPLQCFKCMGVGHSRAHCKAETDRSGLCYRCGQQGHVA</sequence>
<feature type="non-terminal residue" evidence="2">
    <location>
        <position position="1"/>
    </location>
</feature>
<dbReference type="SUPFAM" id="SSF57756">
    <property type="entry name" value="Retrovirus zinc finger-like domains"/>
    <property type="match status" value="1"/>
</dbReference>
<dbReference type="Gene3D" id="4.10.60.10">
    <property type="entry name" value="Zinc finger, CCHC-type"/>
    <property type="match status" value="1"/>
</dbReference>
<dbReference type="GO" id="GO:0003676">
    <property type="term" value="F:nucleic acid binding"/>
    <property type="evidence" value="ECO:0007669"/>
    <property type="project" value="InterPro"/>
</dbReference>
<evidence type="ECO:0000313" key="2">
    <source>
        <dbReference type="EMBL" id="EFN65011.1"/>
    </source>
</evidence>
<dbReference type="AlphaFoldDB" id="E2ANH8"/>
<protein>
    <recommendedName>
        <fullName evidence="4">CCHC-type domain-containing protein</fullName>
    </recommendedName>
</protein>
<evidence type="ECO:0000256" key="1">
    <source>
        <dbReference type="SAM" id="MobiDB-lite"/>
    </source>
</evidence>
<dbReference type="InParanoid" id="E2ANH8"/>
<evidence type="ECO:0000313" key="3">
    <source>
        <dbReference type="Proteomes" id="UP000000311"/>
    </source>
</evidence>
<dbReference type="OrthoDB" id="7555308at2759"/>
<dbReference type="Proteomes" id="UP000000311">
    <property type="component" value="Unassembled WGS sequence"/>
</dbReference>
<dbReference type="EMBL" id="GL441225">
    <property type="protein sequence ID" value="EFN65011.1"/>
    <property type="molecule type" value="Genomic_DNA"/>
</dbReference>
<dbReference type="InterPro" id="IPR036875">
    <property type="entry name" value="Znf_CCHC_sf"/>
</dbReference>
<feature type="non-terminal residue" evidence="2">
    <location>
        <position position="221"/>
    </location>
</feature>
<accession>E2ANH8</accession>
<organism evidence="3">
    <name type="scientific">Camponotus floridanus</name>
    <name type="common">Florida carpenter ant</name>
    <dbReference type="NCBI Taxonomy" id="104421"/>
    <lineage>
        <taxon>Eukaryota</taxon>
        <taxon>Metazoa</taxon>
        <taxon>Ecdysozoa</taxon>
        <taxon>Arthropoda</taxon>
        <taxon>Hexapoda</taxon>
        <taxon>Insecta</taxon>
        <taxon>Pterygota</taxon>
        <taxon>Neoptera</taxon>
        <taxon>Endopterygota</taxon>
        <taxon>Hymenoptera</taxon>
        <taxon>Apocrita</taxon>
        <taxon>Aculeata</taxon>
        <taxon>Formicoidea</taxon>
        <taxon>Formicidae</taxon>
        <taxon>Formicinae</taxon>
        <taxon>Camponotus</taxon>
    </lineage>
</organism>